<dbReference type="Pfam" id="PF05422">
    <property type="entry name" value="SIN1"/>
    <property type="match status" value="1"/>
</dbReference>
<accession>A0A8J6HF88</accession>
<evidence type="ECO:0000313" key="5">
    <source>
        <dbReference type="Proteomes" id="UP000719412"/>
    </source>
</evidence>
<dbReference type="PANTHER" id="PTHR13335:SF1">
    <property type="entry name" value="TARGET OF RAPAMYCIN COMPLEX 2 SUBUNIT MAPKAP1"/>
    <property type="match status" value="1"/>
</dbReference>
<evidence type="ECO:0000313" key="4">
    <source>
        <dbReference type="EMBL" id="KAH0817705.1"/>
    </source>
</evidence>
<dbReference type="GO" id="GO:0031932">
    <property type="term" value="C:TORC2 complex"/>
    <property type="evidence" value="ECO:0007669"/>
    <property type="project" value="InterPro"/>
</dbReference>
<dbReference type="Pfam" id="PF16978">
    <property type="entry name" value="CRIM"/>
    <property type="match status" value="1"/>
</dbReference>
<evidence type="ECO:0000259" key="3">
    <source>
        <dbReference type="Pfam" id="PF16978"/>
    </source>
</evidence>
<dbReference type="AlphaFoldDB" id="A0A8J6HF88"/>
<comment type="similarity">
    <text evidence="1">Belongs to the SIN1 family.</text>
</comment>
<reference evidence="4" key="2">
    <citation type="submission" date="2021-08" db="EMBL/GenBank/DDBJ databases">
        <authorList>
            <person name="Eriksson T."/>
        </authorList>
    </citation>
    <scope>NUCLEOTIDE SEQUENCE</scope>
    <source>
        <strain evidence="4">Stoneville</strain>
        <tissue evidence="4">Whole head</tissue>
    </source>
</reference>
<reference evidence="4" key="1">
    <citation type="journal article" date="2020" name="J Insects Food Feed">
        <title>The yellow mealworm (Tenebrio molitor) genome: a resource for the emerging insects as food and feed industry.</title>
        <authorList>
            <person name="Eriksson T."/>
            <person name="Andere A."/>
            <person name="Kelstrup H."/>
            <person name="Emery V."/>
            <person name="Picard C."/>
        </authorList>
    </citation>
    <scope>NUCLEOTIDE SEQUENCE</scope>
    <source>
        <strain evidence="4">Stoneville</strain>
        <tissue evidence="4">Whole head</tissue>
    </source>
</reference>
<organism evidence="4 5">
    <name type="scientific">Tenebrio molitor</name>
    <name type="common">Yellow mealworm beetle</name>
    <dbReference type="NCBI Taxonomy" id="7067"/>
    <lineage>
        <taxon>Eukaryota</taxon>
        <taxon>Metazoa</taxon>
        <taxon>Ecdysozoa</taxon>
        <taxon>Arthropoda</taxon>
        <taxon>Hexapoda</taxon>
        <taxon>Insecta</taxon>
        <taxon>Pterygota</taxon>
        <taxon>Neoptera</taxon>
        <taxon>Endopterygota</taxon>
        <taxon>Coleoptera</taxon>
        <taxon>Polyphaga</taxon>
        <taxon>Cucujiformia</taxon>
        <taxon>Tenebrionidae</taxon>
        <taxon>Tenebrio</taxon>
    </lineage>
</organism>
<dbReference type="GO" id="GO:0005886">
    <property type="term" value="C:plasma membrane"/>
    <property type="evidence" value="ECO:0007669"/>
    <property type="project" value="TreeGrafter"/>
</dbReference>
<dbReference type="InterPro" id="IPR032679">
    <property type="entry name" value="Sin1_N"/>
</dbReference>
<dbReference type="InterPro" id="IPR031567">
    <property type="entry name" value="CRIM_dom"/>
</dbReference>
<evidence type="ECO:0000256" key="1">
    <source>
        <dbReference type="ARBA" id="ARBA00009407"/>
    </source>
</evidence>
<keyword evidence="5" id="KW-1185">Reference proteome</keyword>
<comment type="caution">
    <text evidence="4">The sequence shown here is derived from an EMBL/GenBank/DDBJ whole genome shotgun (WGS) entry which is preliminary data.</text>
</comment>
<dbReference type="GO" id="GO:0005546">
    <property type="term" value="F:phosphatidylinositol-4,5-bisphosphate binding"/>
    <property type="evidence" value="ECO:0007669"/>
    <property type="project" value="TreeGrafter"/>
</dbReference>
<dbReference type="EMBL" id="JABDTM020018972">
    <property type="protein sequence ID" value="KAH0817705.1"/>
    <property type="molecule type" value="Genomic_DNA"/>
</dbReference>
<protein>
    <submittedName>
        <fullName evidence="4">Uncharacterized protein</fullName>
    </submittedName>
</protein>
<dbReference type="GO" id="GO:0005737">
    <property type="term" value="C:cytoplasm"/>
    <property type="evidence" value="ECO:0007669"/>
    <property type="project" value="TreeGrafter"/>
</dbReference>
<feature type="domain" description="CRIM" evidence="3">
    <location>
        <begin position="133"/>
        <end position="206"/>
    </location>
</feature>
<evidence type="ECO:0000259" key="2">
    <source>
        <dbReference type="Pfam" id="PF05422"/>
    </source>
</evidence>
<dbReference type="GO" id="GO:0038203">
    <property type="term" value="P:TORC2 signaling"/>
    <property type="evidence" value="ECO:0007669"/>
    <property type="project" value="TreeGrafter"/>
</dbReference>
<gene>
    <name evidence="4" type="ORF">GEV33_005085</name>
</gene>
<feature type="domain" description="Sin1 N-terminal" evidence="2">
    <location>
        <begin position="40"/>
        <end position="123"/>
    </location>
</feature>
<dbReference type="PANTHER" id="PTHR13335">
    <property type="entry name" value="TARGET OF RAPAMYCIN COMPLEX 2 SUBUNIT MAPKAP1"/>
    <property type="match status" value="1"/>
</dbReference>
<sequence length="208" mass="24312">MALYDNKYWLLSHIRNSFISTDDTGMCELIMAGEEGVRRQLKQTLDCYPDDDDSEDDDDLSHESYDLQLDTDFPMRYRSNTAVRLEKLEQVKKKTSRMKHIKWESSKTALTQEQLDDLFVRKEPKAKISEGQESLLSKTFKQYRMMPSNPFIDHAKYDGTGRVNVGIKKYKIFLTMLPEQQRNYPLHVCCTTNAKIQDLIGLILLKSR</sequence>
<proteinExistence type="inferred from homology"/>
<dbReference type="Proteomes" id="UP000719412">
    <property type="component" value="Unassembled WGS sequence"/>
</dbReference>
<dbReference type="InterPro" id="IPR008828">
    <property type="entry name" value="Sin1/Avo1"/>
</dbReference>
<name>A0A8J6HF88_TENMO</name>